<evidence type="ECO:0008006" key="5">
    <source>
        <dbReference type="Google" id="ProtNLM"/>
    </source>
</evidence>
<proteinExistence type="predicted"/>
<sequence>MAEEFDMPIDGENADDRSPESQPRRKAVVKKRAVKRVVATRRRAIQEFDQPEEEPSFFSHSRPRISIDAATHTPHKVNLYRRLALTFMSATVIVVLIIAFFTFQRATVTIAQDAIPVAAAFAAEISENPASSGAFNGVVVTVTTSTESTFKPTTVTDKPGKAHGTVIVHNDGSAPQPLVATTRFLSDGGVLFRLSRAVTVPARSTASAEVVADKPGKEGDIGPTKFTIPGLNPAQQKIVFGESKQAMTGGSSKAGVVSQGDIDKAQEEARKALLEIGQRELTSINVPQGHGVLYTTVNIKAVSSAKPGDEVGDFKIVSSGTMAYVAYPKSAVFAAADREVQSKTPTPYHTVVFLSDAPVVSLQSINVEKKTATLQIYREGRAVLDARSAAFQPAMFMGQTRQQISDQIKSIKGVASVAVKFFPPWIEHAPKVPTRIEVKILPVK</sequence>
<dbReference type="STRING" id="1798682.A3C15_01845"/>
<name>A0A1F6M746_9BACT</name>
<feature type="compositionally biased region" description="Acidic residues" evidence="1">
    <location>
        <begin position="1"/>
        <end position="13"/>
    </location>
</feature>
<keyword evidence="2" id="KW-0812">Transmembrane</keyword>
<keyword evidence="2" id="KW-1133">Transmembrane helix</keyword>
<dbReference type="Proteomes" id="UP000176532">
    <property type="component" value="Unassembled WGS sequence"/>
</dbReference>
<evidence type="ECO:0000256" key="2">
    <source>
        <dbReference type="SAM" id="Phobius"/>
    </source>
</evidence>
<evidence type="ECO:0000256" key="1">
    <source>
        <dbReference type="SAM" id="MobiDB-lite"/>
    </source>
</evidence>
<organism evidence="3 4">
    <name type="scientific">Candidatus Magasanikbacteria bacterium RIFCSPHIGHO2_02_FULL_50_9b</name>
    <dbReference type="NCBI Taxonomy" id="1798682"/>
    <lineage>
        <taxon>Bacteria</taxon>
        <taxon>Candidatus Magasanikiibacteriota</taxon>
    </lineage>
</organism>
<feature type="transmembrane region" description="Helical" evidence="2">
    <location>
        <begin position="83"/>
        <end position="103"/>
    </location>
</feature>
<dbReference type="EMBL" id="MFQD01000045">
    <property type="protein sequence ID" value="OGH67477.1"/>
    <property type="molecule type" value="Genomic_DNA"/>
</dbReference>
<reference evidence="3 4" key="1">
    <citation type="journal article" date="2016" name="Nat. Commun.">
        <title>Thousands of microbial genomes shed light on interconnected biogeochemical processes in an aquifer system.</title>
        <authorList>
            <person name="Anantharaman K."/>
            <person name="Brown C.T."/>
            <person name="Hug L.A."/>
            <person name="Sharon I."/>
            <person name="Castelle C.J."/>
            <person name="Probst A.J."/>
            <person name="Thomas B.C."/>
            <person name="Singh A."/>
            <person name="Wilkins M.J."/>
            <person name="Karaoz U."/>
            <person name="Brodie E.L."/>
            <person name="Williams K.H."/>
            <person name="Hubbard S.S."/>
            <person name="Banfield J.F."/>
        </authorList>
    </citation>
    <scope>NUCLEOTIDE SEQUENCE [LARGE SCALE GENOMIC DNA]</scope>
</reference>
<comment type="caution">
    <text evidence="3">The sequence shown here is derived from an EMBL/GenBank/DDBJ whole genome shotgun (WGS) entry which is preliminary data.</text>
</comment>
<gene>
    <name evidence="3" type="ORF">A3C15_01845</name>
</gene>
<keyword evidence="2" id="KW-0472">Membrane</keyword>
<feature type="compositionally biased region" description="Basic and acidic residues" evidence="1">
    <location>
        <begin position="14"/>
        <end position="23"/>
    </location>
</feature>
<evidence type="ECO:0000313" key="4">
    <source>
        <dbReference type="Proteomes" id="UP000176532"/>
    </source>
</evidence>
<feature type="region of interest" description="Disordered" evidence="1">
    <location>
        <begin position="1"/>
        <end position="28"/>
    </location>
</feature>
<evidence type="ECO:0000313" key="3">
    <source>
        <dbReference type="EMBL" id="OGH67477.1"/>
    </source>
</evidence>
<protein>
    <recommendedName>
        <fullName evidence="5">Baseplate protein J-like domain-containing protein</fullName>
    </recommendedName>
</protein>
<accession>A0A1F6M746</accession>
<dbReference type="AlphaFoldDB" id="A0A1F6M746"/>